<dbReference type="AlphaFoldDB" id="A0A317N1J0"/>
<name>A0A317N1J0_9GAMM</name>
<keyword evidence="2" id="KW-1185">Reference proteome</keyword>
<dbReference type="RefSeq" id="WP_146213210.1">
    <property type="nucleotide sequence ID" value="NZ_QGTJ01000001.1"/>
</dbReference>
<organism evidence="1 2">
    <name type="scientific">Plasticicumulans acidivorans</name>
    <dbReference type="NCBI Taxonomy" id="886464"/>
    <lineage>
        <taxon>Bacteria</taxon>
        <taxon>Pseudomonadati</taxon>
        <taxon>Pseudomonadota</taxon>
        <taxon>Gammaproteobacteria</taxon>
        <taxon>Candidatus Competibacteraceae</taxon>
        <taxon>Plasticicumulans</taxon>
    </lineage>
</organism>
<evidence type="ECO:0000313" key="2">
    <source>
        <dbReference type="Proteomes" id="UP000246569"/>
    </source>
</evidence>
<evidence type="ECO:0000313" key="1">
    <source>
        <dbReference type="EMBL" id="PWV65994.1"/>
    </source>
</evidence>
<gene>
    <name evidence="1" type="ORF">C7443_101482</name>
</gene>
<dbReference type="EMBL" id="QGTJ01000001">
    <property type="protein sequence ID" value="PWV65994.1"/>
    <property type="molecule type" value="Genomic_DNA"/>
</dbReference>
<sequence length="97" mass="10029">MSVLGSLRAGGSADLTGDGALAGTLYLGNPPQPGLGRVRVLDADSGRVAREVWSDAATGAYQITGLATDREWIVLGTDPTGVQDAAVHDRRRAELPT</sequence>
<dbReference type="Proteomes" id="UP000246569">
    <property type="component" value="Unassembled WGS sequence"/>
</dbReference>
<dbReference type="OrthoDB" id="7058206at2"/>
<comment type="caution">
    <text evidence="1">The sequence shown here is derived from an EMBL/GenBank/DDBJ whole genome shotgun (WGS) entry which is preliminary data.</text>
</comment>
<protein>
    <submittedName>
        <fullName evidence="1">Uncharacterized protein</fullName>
    </submittedName>
</protein>
<proteinExistence type="predicted"/>
<reference evidence="1 2" key="1">
    <citation type="submission" date="2018-05" db="EMBL/GenBank/DDBJ databases">
        <title>Genomic Encyclopedia of Type Strains, Phase IV (KMG-IV): sequencing the most valuable type-strain genomes for metagenomic binning, comparative biology and taxonomic classification.</title>
        <authorList>
            <person name="Goeker M."/>
        </authorList>
    </citation>
    <scope>NUCLEOTIDE SEQUENCE [LARGE SCALE GENOMIC DNA]</scope>
    <source>
        <strain evidence="1 2">DSM 23606</strain>
    </source>
</reference>
<accession>A0A317N1J0</accession>